<keyword evidence="4" id="KW-1003">Cell membrane</keyword>
<evidence type="ECO:0000313" key="12">
    <source>
        <dbReference type="Proteomes" id="UP000190037"/>
    </source>
</evidence>
<evidence type="ECO:0000313" key="11">
    <source>
        <dbReference type="EMBL" id="OPC80766.1"/>
    </source>
</evidence>
<comment type="subcellular location">
    <subcellularLocation>
        <location evidence="1 9">Cell membrane</location>
        <topology evidence="1 9">Multi-pass membrane protein</topology>
    </subcellularLocation>
</comment>
<sequence length="215" mass="23213">MLEVIQDNWDLLRHGFVGTLKLTVVCGIVSLLLGTLIAACRVSPVPPLRWFGTAYVNLFRNTPLTLIFFAVALGFPKLRFNLSYFEFAVIALSTYTAAFICEAIRSGINTVPIGQAEAARSLGMSFTQSLTQIVLPQAGRAAVPPIGSLLIAMVRNSAIASAFNVTELMGTSAEMVENGYKSLWVLLWIAVGYLIITLSMSAALAALEKKLAVVR</sequence>
<keyword evidence="3 9" id="KW-0813">Transport</keyword>
<evidence type="ECO:0000256" key="3">
    <source>
        <dbReference type="ARBA" id="ARBA00022448"/>
    </source>
</evidence>
<evidence type="ECO:0000256" key="7">
    <source>
        <dbReference type="ARBA" id="ARBA00022989"/>
    </source>
</evidence>
<feature type="transmembrane region" description="Helical" evidence="9">
    <location>
        <begin position="82"/>
        <end position="101"/>
    </location>
</feature>
<feature type="transmembrane region" description="Helical" evidence="9">
    <location>
        <begin position="54"/>
        <end position="76"/>
    </location>
</feature>
<dbReference type="GO" id="GO:0043190">
    <property type="term" value="C:ATP-binding cassette (ABC) transporter complex"/>
    <property type="evidence" value="ECO:0007669"/>
    <property type="project" value="InterPro"/>
</dbReference>
<name>A0A1T3NVC4_9ACTN</name>
<accession>A0A1T3NVC4</accession>
<comment type="caution">
    <text evidence="11">The sequence shown here is derived from an EMBL/GenBank/DDBJ whole genome shotgun (WGS) entry which is preliminary data.</text>
</comment>
<evidence type="ECO:0000256" key="4">
    <source>
        <dbReference type="ARBA" id="ARBA00022475"/>
    </source>
</evidence>
<evidence type="ECO:0000256" key="2">
    <source>
        <dbReference type="ARBA" id="ARBA00010072"/>
    </source>
</evidence>
<dbReference type="SUPFAM" id="SSF161098">
    <property type="entry name" value="MetI-like"/>
    <property type="match status" value="1"/>
</dbReference>
<evidence type="ECO:0000259" key="10">
    <source>
        <dbReference type="PROSITE" id="PS50928"/>
    </source>
</evidence>
<dbReference type="CDD" id="cd06261">
    <property type="entry name" value="TM_PBP2"/>
    <property type="match status" value="1"/>
</dbReference>
<dbReference type="PANTHER" id="PTHR30614">
    <property type="entry name" value="MEMBRANE COMPONENT OF AMINO ACID ABC TRANSPORTER"/>
    <property type="match status" value="1"/>
</dbReference>
<keyword evidence="12" id="KW-1185">Reference proteome</keyword>
<dbReference type="PANTHER" id="PTHR30614:SF37">
    <property type="entry name" value="AMINO-ACID ABC TRANSPORTER PERMEASE PROTEIN YHDX-RELATED"/>
    <property type="match status" value="1"/>
</dbReference>
<dbReference type="Gene3D" id="1.10.3720.10">
    <property type="entry name" value="MetI-like"/>
    <property type="match status" value="1"/>
</dbReference>
<dbReference type="Proteomes" id="UP000190037">
    <property type="component" value="Unassembled WGS sequence"/>
</dbReference>
<dbReference type="Pfam" id="PF00528">
    <property type="entry name" value="BPD_transp_1"/>
    <property type="match status" value="1"/>
</dbReference>
<evidence type="ECO:0000256" key="6">
    <source>
        <dbReference type="ARBA" id="ARBA00022970"/>
    </source>
</evidence>
<dbReference type="InterPro" id="IPR000515">
    <property type="entry name" value="MetI-like"/>
</dbReference>
<dbReference type="AlphaFoldDB" id="A0A1T3NVC4"/>
<reference evidence="11 12" key="1">
    <citation type="submission" date="2017-03" db="EMBL/GenBank/DDBJ databases">
        <title>Draft genome sequence of Streptomyces scabrisporus NF3, endophyte isolated from Amphipterygium adstringens.</title>
        <authorList>
            <person name="Vazquez M."/>
            <person name="Ceapa C.D."/>
            <person name="Rodriguez Luna D."/>
            <person name="Sanchez Esquivel S."/>
        </authorList>
    </citation>
    <scope>NUCLEOTIDE SEQUENCE [LARGE SCALE GENOMIC DNA]</scope>
    <source>
        <strain evidence="11 12">NF3</strain>
    </source>
</reference>
<dbReference type="RefSeq" id="WP_078975019.1">
    <property type="nucleotide sequence ID" value="NZ_MWQN01000001.1"/>
</dbReference>
<gene>
    <name evidence="11" type="ORF">B4N89_07175</name>
</gene>
<keyword evidence="7 9" id="KW-1133">Transmembrane helix</keyword>
<protein>
    <submittedName>
        <fullName evidence="11">Amino acid ABC transporter permease</fullName>
    </submittedName>
</protein>
<organism evidence="11 12">
    <name type="scientific">Embleya scabrispora</name>
    <dbReference type="NCBI Taxonomy" id="159449"/>
    <lineage>
        <taxon>Bacteria</taxon>
        <taxon>Bacillati</taxon>
        <taxon>Actinomycetota</taxon>
        <taxon>Actinomycetes</taxon>
        <taxon>Kitasatosporales</taxon>
        <taxon>Streptomycetaceae</taxon>
        <taxon>Embleya</taxon>
    </lineage>
</organism>
<evidence type="ECO:0000256" key="5">
    <source>
        <dbReference type="ARBA" id="ARBA00022692"/>
    </source>
</evidence>
<keyword evidence="5 9" id="KW-0812">Transmembrane</keyword>
<feature type="transmembrane region" description="Helical" evidence="9">
    <location>
        <begin position="183"/>
        <end position="207"/>
    </location>
</feature>
<dbReference type="EMBL" id="MWQN01000001">
    <property type="protein sequence ID" value="OPC80766.1"/>
    <property type="molecule type" value="Genomic_DNA"/>
</dbReference>
<dbReference type="eggNOG" id="COG0765">
    <property type="taxonomic scope" value="Bacteria"/>
</dbReference>
<dbReference type="GO" id="GO:0006865">
    <property type="term" value="P:amino acid transport"/>
    <property type="evidence" value="ECO:0007669"/>
    <property type="project" value="UniProtKB-KW"/>
</dbReference>
<dbReference type="PROSITE" id="PS50928">
    <property type="entry name" value="ABC_TM1"/>
    <property type="match status" value="1"/>
</dbReference>
<dbReference type="NCBIfam" id="TIGR01726">
    <property type="entry name" value="HEQRo_perm_3TM"/>
    <property type="match status" value="1"/>
</dbReference>
<dbReference type="GO" id="GO:0022857">
    <property type="term" value="F:transmembrane transporter activity"/>
    <property type="evidence" value="ECO:0007669"/>
    <property type="project" value="InterPro"/>
</dbReference>
<evidence type="ECO:0000256" key="9">
    <source>
        <dbReference type="RuleBase" id="RU363032"/>
    </source>
</evidence>
<proteinExistence type="inferred from homology"/>
<comment type="similarity">
    <text evidence="2">Belongs to the binding-protein-dependent transport system permease family. HisMQ subfamily.</text>
</comment>
<dbReference type="InterPro" id="IPR035906">
    <property type="entry name" value="MetI-like_sf"/>
</dbReference>
<feature type="domain" description="ABC transmembrane type-1" evidence="10">
    <location>
        <begin position="16"/>
        <end position="204"/>
    </location>
</feature>
<keyword evidence="8 9" id="KW-0472">Membrane</keyword>
<dbReference type="STRING" id="159449.B4N89_07175"/>
<dbReference type="OrthoDB" id="3181282at2"/>
<dbReference type="InterPro" id="IPR010065">
    <property type="entry name" value="AA_ABC_transptr_permease_3TM"/>
</dbReference>
<evidence type="ECO:0000256" key="1">
    <source>
        <dbReference type="ARBA" id="ARBA00004651"/>
    </source>
</evidence>
<feature type="transmembrane region" description="Helical" evidence="9">
    <location>
        <begin position="20"/>
        <end position="42"/>
    </location>
</feature>
<keyword evidence="6" id="KW-0029">Amino-acid transport</keyword>
<dbReference type="InterPro" id="IPR043429">
    <property type="entry name" value="ArtM/GltK/GlnP/TcyL/YhdX-like"/>
</dbReference>
<evidence type="ECO:0000256" key="8">
    <source>
        <dbReference type="ARBA" id="ARBA00023136"/>
    </source>
</evidence>